<proteinExistence type="predicted"/>
<organism evidence="3 4">
    <name type="scientific">Ferirhizobium litorale</name>
    <dbReference type="NCBI Taxonomy" id="2927786"/>
    <lineage>
        <taxon>Bacteria</taxon>
        <taxon>Pseudomonadati</taxon>
        <taxon>Pseudomonadota</taxon>
        <taxon>Alphaproteobacteria</taxon>
        <taxon>Hyphomicrobiales</taxon>
        <taxon>Rhizobiaceae</taxon>
        <taxon>Ferirhizobium</taxon>
    </lineage>
</organism>
<dbReference type="Gene3D" id="3.40.50.10610">
    <property type="entry name" value="ABC-type transport auxiliary lipoprotein component"/>
    <property type="match status" value="1"/>
</dbReference>
<evidence type="ECO:0000256" key="1">
    <source>
        <dbReference type="SAM" id="SignalP"/>
    </source>
</evidence>
<feature type="signal peptide" evidence="1">
    <location>
        <begin position="1"/>
        <end position="33"/>
    </location>
</feature>
<evidence type="ECO:0000313" key="4">
    <source>
        <dbReference type="Proteomes" id="UP001161580"/>
    </source>
</evidence>
<dbReference type="SUPFAM" id="SSF159594">
    <property type="entry name" value="XCC0632-like"/>
    <property type="match status" value="1"/>
</dbReference>
<name>A0AAE3QI33_9HYPH</name>
<dbReference type="PROSITE" id="PS51257">
    <property type="entry name" value="PROKAR_LIPOPROTEIN"/>
    <property type="match status" value="1"/>
</dbReference>
<dbReference type="Proteomes" id="UP001161580">
    <property type="component" value="Unassembled WGS sequence"/>
</dbReference>
<dbReference type="InterPro" id="IPR005586">
    <property type="entry name" value="ABC_trans_aux"/>
</dbReference>
<protein>
    <submittedName>
        <fullName evidence="3">ABC-type transport auxiliary lipoprotein family protein</fullName>
    </submittedName>
</protein>
<accession>A0AAE3QI33</accession>
<gene>
    <name evidence="3" type="ORF">MRS75_19630</name>
</gene>
<keyword evidence="3" id="KW-0449">Lipoprotein</keyword>
<dbReference type="AlphaFoldDB" id="A0AAE3QI33"/>
<keyword evidence="1" id="KW-0732">Signal</keyword>
<evidence type="ECO:0000313" key="3">
    <source>
        <dbReference type="EMBL" id="MDI7924278.1"/>
    </source>
</evidence>
<dbReference type="EMBL" id="JALDYZ010000013">
    <property type="protein sequence ID" value="MDI7924278.1"/>
    <property type="molecule type" value="Genomic_DNA"/>
</dbReference>
<dbReference type="Pfam" id="PF03886">
    <property type="entry name" value="ABC_trans_aux"/>
    <property type="match status" value="1"/>
</dbReference>
<feature type="chain" id="PRO_5041899386" evidence="1">
    <location>
        <begin position="34"/>
        <end position="204"/>
    </location>
</feature>
<comment type="caution">
    <text evidence="3">The sequence shown here is derived from an EMBL/GenBank/DDBJ whole genome shotgun (WGS) entry which is preliminary data.</text>
</comment>
<sequence length="204" mass="21550">MRVSNAGRIRPVAGIALLLLPLAAGLSSCGSRAATSDTFDLTAISVADGAGARNRQILVPEPSALKMIGGDQIVIRVSPTEVQYLARSQWSDSLPRLVQSRLVESLESTGKLGGVGKPGQGLAIDYQVVSEIRAFEVVVGGGTRAHIEIAVKILNDRDGTVRRQRVFQAYAPVRGPGNVAYVDGLNSAFAAVTKDIVDWTLQSV</sequence>
<feature type="domain" description="ABC-type transport auxiliary lipoprotein component" evidence="2">
    <location>
        <begin position="47"/>
        <end position="197"/>
    </location>
</feature>
<reference evidence="3" key="1">
    <citation type="submission" date="2022-03" db="EMBL/GenBank/DDBJ databases">
        <title>Fererhizobium litorale gen. nov., sp. nov., isolated from sandy sediments of the Sea of Japan seashore.</title>
        <authorList>
            <person name="Romanenko L."/>
            <person name="Kurilenko V."/>
            <person name="Otstavnykh N."/>
            <person name="Svetashev V."/>
            <person name="Tekutyeva L."/>
            <person name="Isaeva M."/>
            <person name="Mikhailov V."/>
        </authorList>
    </citation>
    <scope>NUCLEOTIDE SEQUENCE</scope>
    <source>
        <strain evidence="3">KMM 9576</strain>
    </source>
</reference>
<keyword evidence="4" id="KW-1185">Reference proteome</keyword>
<evidence type="ECO:0000259" key="2">
    <source>
        <dbReference type="Pfam" id="PF03886"/>
    </source>
</evidence>
<dbReference type="RefSeq" id="WP_311788224.1">
    <property type="nucleotide sequence ID" value="NZ_JALDYY010000014.1"/>
</dbReference>